<accession>A0ABY3XZ10</accession>
<dbReference type="PROSITE" id="PS50043">
    <property type="entry name" value="HTH_LUXR_2"/>
    <property type="match status" value="1"/>
</dbReference>
<dbReference type="SMART" id="SM00421">
    <property type="entry name" value="HTH_LUXR"/>
    <property type="match status" value="1"/>
</dbReference>
<dbReference type="SUPFAM" id="SSF52172">
    <property type="entry name" value="CheY-like"/>
    <property type="match status" value="1"/>
</dbReference>
<dbReference type="EMBL" id="CP093846">
    <property type="protein sequence ID" value="UNS99794.1"/>
    <property type="molecule type" value="Genomic_DNA"/>
</dbReference>
<sequence>MSTDILIYCDKLIMCQGLHALLVQHNLQVTAEMSMRRVVALATEDPPDVIVVVSPALTVDDQQELADLARLGKVLMLAKAENLPRSFEALKVGVRAVLSVESSIDELLHVIETLIRVDAIVVPVAARKSVEMLARPCVPPTAGNTLTVRESEVLLLLAQGLVNDEIATKLSVSSATIRSHVHNLMHKLSVRSRAQAVALAYETGLINTIGRNVPQR</sequence>
<dbReference type="PANTHER" id="PTHR43214:SF24">
    <property type="entry name" value="TRANSCRIPTIONAL REGULATORY PROTEIN NARL-RELATED"/>
    <property type="match status" value="1"/>
</dbReference>
<organism evidence="5 6">
    <name type="scientific">Streptomyces tubbatahanensis</name>
    <dbReference type="NCBI Taxonomy" id="2923272"/>
    <lineage>
        <taxon>Bacteria</taxon>
        <taxon>Bacillati</taxon>
        <taxon>Actinomycetota</taxon>
        <taxon>Actinomycetes</taxon>
        <taxon>Kitasatosporales</taxon>
        <taxon>Streptomycetaceae</taxon>
        <taxon>Streptomyces</taxon>
    </lineage>
</organism>
<dbReference type="RefSeq" id="WP_242755696.1">
    <property type="nucleotide sequence ID" value="NZ_CP093846.1"/>
</dbReference>
<keyword evidence="2" id="KW-0238">DNA-binding</keyword>
<keyword evidence="3" id="KW-0804">Transcription</keyword>
<evidence type="ECO:0000259" key="4">
    <source>
        <dbReference type="PROSITE" id="PS50043"/>
    </source>
</evidence>
<dbReference type="SUPFAM" id="SSF46894">
    <property type="entry name" value="C-terminal effector domain of the bipartite response regulators"/>
    <property type="match status" value="1"/>
</dbReference>
<feature type="domain" description="HTH luxR-type" evidence="4">
    <location>
        <begin position="139"/>
        <end position="204"/>
    </location>
</feature>
<evidence type="ECO:0000313" key="6">
    <source>
        <dbReference type="Proteomes" id="UP001202244"/>
    </source>
</evidence>
<dbReference type="InterPro" id="IPR011006">
    <property type="entry name" value="CheY-like_superfamily"/>
</dbReference>
<keyword evidence="6" id="KW-1185">Reference proteome</keyword>
<evidence type="ECO:0000313" key="5">
    <source>
        <dbReference type="EMBL" id="UNS99794.1"/>
    </source>
</evidence>
<keyword evidence="1" id="KW-0805">Transcription regulation</keyword>
<dbReference type="PROSITE" id="PS00622">
    <property type="entry name" value="HTH_LUXR_1"/>
    <property type="match status" value="1"/>
</dbReference>
<dbReference type="InterPro" id="IPR000792">
    <property type="entry name" value="Tscrpt_reg_LuxR_C"/>
</dbReference>
<reference evidence="5 6" key="1">
    <citation type="journal article" date="2023" name="Microbiol. Spectr.">
        <title>Synergy between Genome Mining, Metabolomics, and Bioinformatics Uncovers Antibacterial Chlorinated Carbazole Alkaloids and Their Biosynthetic Gene Cluster from Streptomyces tubbatahanensis sp. nov., a Novel Actinomycete Isolated from Sulu Sea, Philippines.</title>
        <authorList>
            <person name="Tenebro C.P."/>
            <person name="Trono D.J.V.L."/>
            <person name="Balida L.A.P."/>
            <person name="Bayog L.K.A."/>
            <person name="Bruna J.R."/>
            <person name="Sabido E.M."/>
            <person name="Caspe D.P.C."/>
            <person name="de Los Santos E.L.C."/>
            <person name="Saludes J.P."/>
            <person name="Dalisay D.S."/>
        </authorList>
    </citation>
    <scope>NUCLEOTIDE SEQUENCE [LARGE SCALE GENOMIC DNA]</scope>
    <source>
        <strain evidence="5 6">DSD3025</strain>
    </source>
</reference>
<evidence type="ECO:0000256" key="1">
    <source>
        <dbReference type="ARBA" id="ARBA00023015"/>
    </source>
</evidence>
<dbReference type="InterPro" id="IPR016032">
    <property type="entry name" value="Sig_transdc_resp-reg_C-effctor"/>
</dbReference>
<dbReference type="PRINTS" id="PR00038">
    <property type="entry name" value="HTHLUXR"/>
</dbReference>
<name>A0ABY3XZ10_9ACTN</name>
<proteinExistence type="predicted"/>
<protein>
    <submittedName>
        <fullName evidence="5">Response regulator transcription factor</fullName>
    </submittedName>
</protein>
<dbReference type="Proteomes" id="UP001202244">
    <property type="component" value="Chromosome"/>
</dbReference>
<dbReference type="PANTHER" id="PTHR43214">
    <property type="entry name" value="TWO-COMPONENT RESPONSE REGULATOR"/>
    <property type="match status" value="1"/>
</dbReference>
<dbReference type="CDD" id="cd06170">
    <property type="entry name" value="LuxR_C_like"/>
    <property type="match status" value="1"/>
</dbReference>
<evidence type="ECO:0000256" key="3">
    <source>
        <dbReference type="ARBA" id="ARBA00023163"/>
    </source>
</evidence>
<evidence type="ECO:0000256" key="2">
    <source>
        <dbReference type="ARBA" id="ARBA00023125"/>
    </source>
</evidence>
<gene>
    <name evidence="5" type="ORF">MMF93_27620</name>
</gene>
<dbReference type="Gene3D" id="3.40.50.2300">
    <property type="match status" value="1"/>
</dbReference>
<dbReference type="Pfam" id="PF00196">
    <property type="entry name" value="GerE"/>
    <property type="match status" value="1"/>
</dbReference>
<dbReference type="InterPro" id="IPR039420">
    <property type="entry name" value="WalR-like"/>
</dbReference>